<keyword evidence="3" id="KW-1185">Reference proteome</keyword>
<proteinExistence type="predicted"/>
<feature type="signal peptide" evidence="1">
    <location>
        <begin position="1"/>
        <end position="20"/>
    </location>
</feature>
<gene>
    <name evidence="2" type="ORF">F8566_07900</name>
</gene>
<organism evidence="2 3">
    <name type="scientific">Actinomadura rudentiformis</name>
    <dbReference type="NCBI Taxonomy" id="359158"/>
    <lineage>
        <taxon>Bacteria</taxon>
        <taxon>Bacillati</taxon>
        <taxon>Actinomycetota</taxon>
        <taxon>Actinomycetes</taxon>
        <taxon>Streptosporangiales</taxon>
        <taxon>Thermomonosporaceae</taxon>
        <taxon>Actinomadura</taxon>
    </lineage>
</organism>
<feature type="chain" id="PRO_5038495282" evidence="1">
    <location>
        <begin position="21"/>
        <end position="147"/>
    </location>
</feature>
<evidence type="ECO:0000313" key="2">
    <source>
        <dbReference type="EMBL" id="KAB2350873.1"/>
    </source>
</evidence>
<sequence length="147" mass="15690">MKTRLITAAAAFAVAGGAMVATTGTAHATDAVRVASVQADSSSATIAAKRFNAVRPWGAARGYASLKAIKGVMTDRMNDRQCVRVTVYWAIAVKGKDGKKKAKILDVDRGTVCGKGKSKKFTSTPDYRKRPFKADGALLTMKRVPQR</sequence>
<dbReference type="Proteomes" id="UP000468735">
    <property type="component" value="Unassembled WGS sequence"/>
</dbReference>
<keyword evidence="1" id="KW-0732">Signal</keyword>
<name>A0A6H9Z265_9ACTN</name>
<protein>
    <submittedName>
        <fullName evidence="2">Uncharacterized protein</fullName>
    </submittedName>
</protein>
<dbReference type="RefSeq" id="WP_151559271.1">
    <property type="nucleotide sequence ID" value="NZ_WBMT01000003.1"/>
</dbReference>
<accession>A0A6H9Z265</accession>
<comment type="caution">
    <text evidence="2">The sequence shown here is derived from an EMBL/GenBank/DDBJ whole genome shotgun (WGS) entry which is preliminary data.</text>
</comment>
<evidence type="ECO:0000256" key="1">
    <source>
        <dbReference type="SAM" id="SignalP"/>
    </source>
</evidence>
<dbReference type="AlphaFoldDB" id="A0A6H9Z265"/>
<reference evidence="2 3" key="1">
    <citation type="submission" date="2019-09" db="EMBL/GenBank/DDBJ databases">
        <title>Actinomadura physcomitrii sp. nov., a novel actinomycete isolated from moss [Physcomitrium sphaericum (Ludw) Fuernr].</title>
        <authorList>
            <person name="Zhuang X."/>
            <person name="Liu C."/>
        </authorList>
    </citation>
    <scope>NUCLEOTIDE SEQUENCE [LARGE SCALE GENOMIC DNA]</scope>
    <source>
        <strain evidence="2 3">HMC1</strain>
    </source>
</reference>
<evidence type="ECO:0000313" key="3">
    <source>
        <dbReference type="Proteomes" id="UP000468735"/>
    </source>
</evidence>
<dbReference type="EMBL" id="WBMT01000003">
    <property type="protein sequence ID" value="KAB2350873.1"/>
    <property type="molecule type" value="Genomic_DNA"/>
</dbReference>